<dbReference type="InterPro" id="IPR050597">
    <property type="entry name" value="Cytochrome_c_Oxidase_Subunit"/>
</dbReference>
<keyword evidence="1" id="KW-0813">Transport</keyword>
<dbReference type="GO" id="GO:0020037">
    <property type="term" value="F:heme binding"/>
    <property type="evidence" value="ECO:0007669"/>
    <property type="project" value="InterPro"/>
</dbReference>
<dbReference type="PANTHER" id="PTHR33751">
    <property type="entry name" value="CBB3-TYPE CYTOCHROME C OXIDASE SUBUNIT FIXP"/>
    <property type="match status" value="1"/>
</dbReference>
<dbReference type="SUPFAM" id="SSF46626">
    <property type="entry name" value="Cytochrome c"/>
    <property type="match status" value="1"/>
</dbReference>
<keyword evidence="4" id="KW-0249">Electron transport</keyword>
<dbReference type="GO" id="GO:0009055">
    <property type="term" value="F:electron transfer activity"/>
    <property type="evidence" value="ECO:0007669"/>
    <property type="project" value="InterPro"/>
</dbReference>
<keyword evidence="2 6" id="KW-0349">Heme</keyword>
<feature type="domain" description="Cytochrome c" evidence="7">
    <location>
        <begin position="14"/>
        <end position="110"/>
    </location>
</feature>
<evidence type="ECO:0000256" key="1">
    <source>
        <dbReference type="ARBA" id="ARBA00022448"/>
    </source>
</evidence>
<proteinExistence type="predicted"/>
<gene>
    <name evidence="8" type="ORF">F6R98_03075</name>
</gene>
<dbReference type="EMBL" id="CP044205">
    <property type="protein sequence ID" value="QFY41736.1"/>
    <property type="molecule type" value="Genomic_DNA"/>
</dbReference>
<dbReference type="Gene3D" id="1.10.760.10">
    <property type="entry name" value="Cytochrome c-like domain"/>
    <property type="match status" value="1"/>
</dbReference>
<dbReference type="InterPro" id="IPR036909">
    <property type="entry name" value="Cyt_c-like_dom_sf"/>
</dbReference>
<dbReference type="Proteomes" id="UP000325755">
    <property type="component" value="Chromosome"/>
</dbReference>
<protein>
    <submittedName>
        <fullName evidence="8">Cytochrome c</fullName>
    </submittedName>
</protein>
<dbReference type="InterPro" id="IPR009056">
    <property type="entry name" value="Cyt_c-like_dom"/>
</dbReference>
<organism evidence="8 9">
    <name type="scientific">Candidatus Methylospira mobilis</name>
    <dbReference type="NCBI Taxonomy" id="1808979"/>
    <lineage>
        <taxon>Bacteria</taxon>
        <taxon>Pseudomonadati</taxon>
        <taxon>Pseudomonadota</taxon>
        <taxon>Gammaproteobacteria</taxon>
        <taxon>Methylococcales</taxon>
        <taxon>Methylococcaceae</taxon>
        <taxon>Candidatus Methylospira</taxon>
    </lineage>
</organism>
<dbReference type="RefSeq" id="WP_153247720.1">
    <property type="nucleotide sequence ID" value="NZ_CP044205.1"/>
</dbReference>
<sequence length="114" mass="12288">MTHALIVVVLNVFLVGLSGCSVFEKQAAADTPAAAVDRTAYYLCGGCHGPENIRVETMTPNLFGQKKGYLAAKLRDYRDKQRVNPFMNGIAEGLSDHDIDNLAAYFSSSGSTSK</sequence>
<dbReference type="OrthoDB" id="9796421at2"/>
<evidence type="ECO:0000256" key="6">
    <source>
        <dbReference type="PROSITE-ProRule" id="PRU00433"/>
    </source>
</evidence>
<dbReference type="InParanoid" id="A0A5Q0BIT2"/>
<evidence type="ECO:0000259" key="7">
    <source>
        <dbReference type="PROSITE" id="PS51007"/>
    </source>
</evidence>
<name>A0A5Q0BIT2_9GAMM</name>
<evidence type="ECO:0000256" key="2">
    <source>
        <dbReference type="ARBA" id="ARBA00022617"/>
    </source>
</evidence>
<evidence type="ECO:0000256" key="3">
    <source>
        <dbReference type="ARBA" id="ARBA00022723"/>
    </source>
</evidence>
<evidence type="ECO:0000256" key="5">
    <source>
        <dbReference type="ARBA" id="ARBA00023004"/>
    </source>
</evidence>
<evidence type="ECO:0000313" key="9">
    <source>
        <dbReference type="Proteomes" id="UP000325755"/>
    </source>
</evidence>
<dbReference type="AlphaFoldDB" id="A0A5Q0BIT2"/>
<keyword evidence="9" id="KW-1185">Reference proteome</keyword>
<evidence type="ECO:0000256" key="4">
    <source>
        <dbReference type="ARBA" id="ARBA00022982"/>
    </source>
</evidence>
<keyword evidence="5 6" id="KW-0408">Iron</keyword>
<dbReference type="KEGG" id="mmob:F6R98_03075"/>
<keyword evidence="3 6" id="KW-0479">Metal-binding</keyword>
<evidence type="ECO:0000313" key="8">
    <source>
        <dbReference type="EMBL" id="QFY41736.1"/>
    </source>
</evidence>
<dbReference type="GO" id="GO:0046872">
    <property type="term" value="F:metal ion binding"/>
    <property type="evidence" value="ECO:0007669"/>
    <property type="project" value="UniProtKB-KW"/>
</dbReference>
<reference evidence="8 9" key="1">
    <citation type="submission" date="2019-09" db="EMBL/GenBank/DDBJ databases">
        <title>Ecophysiology of the spiral-shaped methanotroph Methylospira mobilis as revealed by the complete genome sequence.</title>
        <authorList>
            <person name="Oshkin I.Y."/>
            <person name="Dedysh S.N."/>
            <person name="Miroshnikov K."/>
            <person name="Danilova O.V."/>
            <person name="Hakobyan A."/>
            <person name="Liesack W."/>
        </authorList>
    </citation>
    <scope>NUCLEOTIDE SEQUENCE [LARGE SCALE GENOMIC DNA]</scope>
    <source>
        <strain evidence="8 9">Shm1</strain>
    </source>
</reference>
<accession>A0A5Q0BIT2</accession>
<dbReference type="PANTHER" id="PTHR33751:SF9">
    <property type="entry name" value="CYTOCHROME C4"/>
    <property type="match status" value="1"/>
</dbReference>
<dbReference type="PROSITE" id="PS51007">
    <property type="entry name" value="CYTC"/>
    <property type="match status" value="1"/>
</dbReference>